<sequence length="573" mass="64879">MSLQSVILRGCQLCHFDIAPGDEIQVGTTRVYRRLRWNPEDTHDQPFRRKRTRESADSETNLPTFGCECYHVGCLDVTGLTDRVSLMLLYAMRYGHRPSPLQKEFRRRHLLTRLSTRLLEHFALQGSHLPLELWHKVAEHLLPQYAAANAHSLLWKRHQTDAIRLTEDVWCKYIEFEGIRYVARLSNTPFDGWELAHRPSGETIQCVLTKEDHFGVLGVVFSAMPNPPPVEEAPGIWWRKARIKDAHARLSVGGIGLKFRFRNSDHATRDDIACNVPLPDGVRFEYLTKPLDVPCYMSSLVCNQPSITGYSILQTHSARRGHFLSTIYAHRGMQDWRCYQSAITTGSWLHMPVDPGEVITEIWERHRGLGTKSALGFKTNLGRVFVAGIHCARSYLNPTCWSLLARPGQSRVFFQDSAHGIGKLAFEDPPPMGPSLPFSPSSPSVKLPVCSLGDHFFSNHCLTGLVRVTPCKVGDRPGFTGMLLHYSNGHRESVGQVRLDCLCPPISLQDCPSWYLALKVVDGGGFYLAAVMTTAPNHDSGFDKVVQLFHEGSLEWFWSSMDCHVLYRYNRTE</sequence>
<accession>A0A2T4CAY8</accession>
<dbReference type="Proteomes" id="UP000240760">
    <property type="component" value="Unassembled WGS sequence"/>
</dbReference>
<proteinExistence type="predicted"/>
<protein>
    <submittedName>
        <fullName evidence="1">Uncharacterized protein</fullName>
    </submittedName>
</protein>
<evidence type="ECO:0000313" key="1">
    <source>
        <dbReference type="EMBL" id="PTB78715.1"/>
    </source>
</evidence>
<organism evidence="1 2">
    <name type="scientific">Trichoderma longibrachiatum ATCC 18648</name>
    <dbReference type="NCBI Taxonomy" id="983965"/>
    <lineage>
        <taxon>Eukaryota</taxon>
        <taxon>Fungi</taxon>
        <taxon>Dikarya</taxon>
        <taxon>Ascomycota</taxon>
        <taxon>Pezizomycotina</taxon>
        <taxon>Sordariomycetes</taxon>
        <taxon>Hypocreomycetidae</taxon>
        <taxon>Hypocreales</taxon>
        <taxon>Hypocreaceae</taxon>
        <taxon>Trichoderma</taxon>
    </lineage>
</organism>
<dbReference type="AlphaFoldDB" id="A0A2T4CAY8"/>
<dbReference type="STRING" id="983965.A0A2T4CAY8"/>
<gene>
    <name evidence="1" type="ORF">M440DRAFT_1399844</name>
</gene>
<dbReference type="OrthoDB" id="5153231at2759"/>
<name>A0A2T4CAY8_TRILO</name>
<keyword evidence="2" id="KW-1185">Reference proteome</keyword>
<reference evidence="1 2" key="1">
    <citation type="submission" date="2016-07" db="EMBL/GenBank/DDBJ databases">
        <title>Multiple horizontal gene transfer events from other fungi enriched the ability of initially mycotrophic Trichoderma (Ascomycota) to feed on dead plant biomass.</title>
        <authorList>
            <consortium name="DOE Joint Genome Institute"/>
            <person name="Aerts A."/>
            <person name="Atanasova L."/>
            <person name="Chenthamara K."/>
            <person name="Zhang J."/>
            <person name="Grujic M."/>
            <person name="Henrissat B."/>
            <person name="Kuo A."/>
            <person name="Salamov A."/>
            <person name="Lipzen A."/>
            <person name="Labutti K."/>
            <person name="Barry K."/>
            <person name="Miao Y."/>
            <person name="Rahimi M.J."/>
            <person name="Shen Q."/>
            <person name="Grigoriev I.V."/>
            <person name="Kubicek C.P."/>
            <person name="Druzhinina I.S."/>
        </authorList>
    </citation>
    <scope>NUCLEOTIDE SEQUENCE [LARGE SCALE GENOMIC DNA]</scope>
    <source>
        <strain evidence="1 2">ATCC 18648</strain>
    </source>
</reference>
<dbReference type="EMBL" id="KZ679129">
    <property type="protein sequence ID" value="PTB78715.1"/>
    <property type="molecule type" value="Genomic_DNA"/>
</dbReference>
<evidence type="ECO:0000313" key="2">
    <source>
        <dbReference type="Proteomes" id="UP000240760"/>
    </source>
</evidence>